<comment type="similarity">
    <text evidence="2 8">Belongs to the 4-toluene sulfonate uptake permease (TSUP) (TC 2.A.102) family.</text>
</comment>
<evidence type="ECO:0000313" key="10">
    <source>
        <dbReference type="Proteomes" id="UP000589626"/>
    </source>
</evidence>
<name>A0A7W4VYL7_9ACTN</name>
<evidence type="ECO:0000256" key="7">
    <source>
        <dbReference type="ARBA" id="ARBA00023136"/>
    </source>
</evidence>
<feature type="transmembrane region" description="Helical" evidence="8">
    <location>
        <begin position="199"/>
        <end position="220"/>
    </location>
</feature>
<feature type="transmembrane region" description="Helical" evidence="8">
    <location>
        <begin position="6"/>
        <end position="28"/>
    </location>
</feature>
<feature type="transmembrane region" description="Helical" evidence="8">
    <location>
        <begin position="109"/>
        <end position="127"/>
    </location>
</feature>
<comment type="subcellular location">
    <subcellularLocation>
        <location evidence="1 8">Cell membrane</location>
        <topology evidence="1 8">Multi-pass membrane protein</topology>
    </subcellularLocation>
</comment>
<keyword evidence="3" id="KW-0813">Transport</keyword>
<dbReference type="RefSeq" id="WP_183594083.1">
    <property type="nucleotide sequence ID" value="NZ_JACHWR010000003.1"/>
</dbReference>
<dbReference type="PANTHER" id="PTHR30269">
    <property type="entry name" value="TRANSMEMBRANE PROTEIN YFCA"/>
    <property type="match status" value="1"/>
</dbReference>
<dbReference type="InterPro" id="IPR052017">
    <property type="entry name" value="TSUP"/>
</dbReference>
<dbReference type="InterPro" id="IPR002781">
    <property type="entry name" value="TM_pro_TauE-like"/>
</dbReference>
<keyword evidence="6 8" id="KW-1133">Transmembrane helix</keyword>
<feature type="transmembrane region" description="Helical" evidence="8">
    <location>
        <begin position="40"/>
        <end position="59"/>
    </location>
</feature>
<feature type="transmembrane region" description="Helical" evidence="8">
    <location>
        <begin position="232"/>
        <end position="249"/>
    </location>
</feature>
<proteinExistence type="inferred from homology"/>
<keyword evidence="7 8" id="KW-0472">Membrane</keyword>
<dbReference type="Pfam" id="PF01925">
    <property type="entry name" value="TauE"/>
    <property type="match status" value="1"/>
</dbReference>
<dbReference type="Proteomes" id="UP000589626">
    <property type="component" value="Unassembled WGS sequence"/>
</dbReference>
<evidence type="ECO:0000256" key="6">
    <source>
        <dbReference type="ARBA" id="ARBA00022989"/>
    </source>
</evidence>
<keyword evidence="10" id="KW-1185">Reference proteome</keyword>
<dbReference type="EMBL" id="JACHWR010000003">
    <property type="protein sequence ID" value="MBB3044186.1"/>
    <property type="molecule type" value="Genomic_DNA"/>
</dbReference>
<dbReference type="GO" id="GO:0005886">
    <property type="term" value="C:plasma membrane"/>
    <property type="evidence" value="ECO:0007669"/>
    <property type="project" value="UniProtKB-SubCell"/>
</dbReference>
<evidence type="ECO:0000256" key="8">
    <source>
        <dbReference type="RuleBase" id="RU363041"/>
    </source>
</evidence>
<sequence>MDGLTSTPAIVLVLGGLCVAAGALLGGLSGFGYGLVATPLLLVLGLPLPLVVATNMLLGGSTRAMAAWTFRGFVAPRRVAALIVGTLPGVLVGLLVLEAVDRDRLRQAVGAVVIAGAVAMMAARGRATSAEWGRGPAGFVGFLGGGLGVTTSLNGVPPVLMYTWEGASPRRMVADLSVFFVASNAIVALLLLGTRSAPAGPVLGLFLLWLPGVLLATYLSNRLVDRIPEAQFRRLVLGIVLLGGLTALLS</sequence>
<evidence type="ECO:0000256" key="1">
    <source>
        <dbReference type="ARBA" id="ARBA00004651"/>
    </source>
</evidence>
<dbReference type="PANTHER" id="PTHR30269:SF37">
    <property type="entry name" value="MEMBRANE TRANSPORTER PROTEIN"/>
    <property type="match status" value="1"/>
</dbReference>
<accession>A0A7W4VYL7</accession>
<feature type="transmembrane region" description="Helical" evidence="8">
    <location>
        <begin position="139"/>
        <end position="160"/>
    </location>
</feature>
<organism evidence="9 10">
    <name type="scientific">Nocardioides soli</name>
    <dbReference type="NCBI Taxonomy" id="1036020"/>
    <lineage>
        <taxon>Bacteria</taxon>
        <taxon>Bacillati</taxon>
        <taxon>Actinomycetota</taxon>
        <taxon>Actinomycetes</taxon>
        <taxon>Propionibacteriales</taxon>
        <taxon>Nocardioidaceae</taxon>
        <taxon>Nocardioides</taxon>
    </lineage>
</organism>
<evidence type="ECO:0000256" key="3">
    <source>
        <dbReference type="ARBA" id="ARBA00022448"/>
    </source>
</evidence>
<evidence type="ECO:0000313" key="9">
    <source>
        <dbReference type="EMBL" id="MBB3044186.1"/>
    </source>
</evidence>
<reference evidence="9 10" key="1">
    <citation type="submission" date="2020-08" db="EMBL/GenBank/DDBJ databases">
        <title>Sequencing the genomes of 1000 actinobacteria strains.</title>
        <authorList>
            <person name="Klenk H.-P."/>
        </authorList>
    </citation>
    <scope>NUCLEOTIDE SEQUENCE [LARGE SCALE GENOMIC DNA]</scope>
    <source>
        <strain evidence="9 10">DSM 105498</strain>
    </source>
</reference>
<dbReference type="AlphaFoldDB" id="A0A7W4VYL7"/>
<protein>
    <recommendedName>
        <fullName evidence="8">Probable membrane transporter protein</fullName>
    </recommendedName>
</protein>
<feature type="transmembrane region" description="Helical" evidence="8">
    <location>
        <begin position="79"/>
        <end position="97"/>
    </location>
</feature>
<keyword evidence="5 8" id="KW-0812">Transmembrane</keyword>
<evidence type="ECO:0000256" key="4">
    <source>
        <dbReference type="ARBA" id="ARBA00022475"/>
    </source>
</evidence>
<keyword evidence="4 8" id="KW-1003">Cell membrane</keyword>
<comment type="caution">
    <text evidence="9">The sequence shown here is derived from an EMBL/GenBank/DDBJ whole genome shotgun (WGS) entry which is preliminary data.</text>
</comment>
<feature type="transmembrane region" description="Helical" evidence="8">
    <location>
        <begin position="172"/>
        <end position="193"/>
    </location>
</feature>
<gene>
    <name evidence="9" type="ORF">FHU40_004023</name>
</gene>
<evidence type="ECO:0000256" key="5">
    <source>
        <dbReference type="ARBA" id="ARBA00022692"/>
    </source>
</evidence>
<evidence type="ECO:0000256" key="2">
    <source>
        <dbReference type="ARBA" id="ARBA00009142"/>
    </source>
</evidence>